<gene>
    <name evidence="2" type="ORF">OsI_12558</name>
</gene>
<sequence length="236" mass="25840">MQCKEVVRNHFSSKQRQCQGQGKGVFIVSQRQGPSRSDQIEHSTAYRAVLAYGKQGKKAEQGRYVGGSSTSSRSKYIRLRCMARPGSSGMCKLGAVQHSARDQAQGGKSETCRPGSGRSAGSKHFSVCPFYRVSSQLQLAISLSQVGRWVAGQQPSPCRVCTAGKRARPRAQGARGRWAWATILIRHVVMGIPTGKNNLMDTGMGRHYPYSSRPIAIPIHHLYATVLVHVRGPSLY</sequence>
<dbReference type="EMBL" id="CM000128">
    <property type="protein sequence ID" value="EAY90946.1"/>
    <property type="molecule type" value="Genomic_DNA"/>
</dbReference>
<evidence type="ECO:0000313" key="3">
    <source>
        <dbReference type="Proteomes" id="UP000007015"/>
    </source>
</evidence>
<accession>A2XJD6</accession>
<reference evidence="2 3" key="1">
    <citation type="journal article" date="2005" name="PLoS Biol.">
        <title>The genomes of Oryza sativa: a history of duplications.</title>
        <authorList>
            <person name="Yu J."/>
            <person name="Wang J."/>
            <person name="Lin W."/>
            <person name="Li S."/>
            <person name="Li H."/>
            <person name="Zhou J."/>
            <person name="Ni P."/>
            <person name="Dong W."/>
            <person name="Hu S."/>
            <person name="Zeng C."/>
            <person name="Zhang J."/>
            <person name="Zhang Y."/>
            <person name="Li R."/>
            <person name="Xu Z."/>
            <person name="Li S."/>
            <person name="Li X."/>
            <person name="Zheng H."/>
            <person name="Cong L."/>
            <person name="Lin L."/>
            <person name="Yin J."/>
            <person name="Geng J."/>
            <person name="Li G."/>
            <person name="Shi J."/>
            <person name="Liu J."/>
            <person name="Lv H."/>
            <person name="Li J."/>
            <person name="Wang J."/>
            <person name="Deng Y."/>
            <person name="Ran L."/>
            <person name="Shi X."/>
            <person name="Wang X."/>
            <person name="Wu Q."/>
            <person name="Li C."/>
            <person name="Ren X."/>
            <person name="Wang J."/>
            <person name="Wang X."/>
            <person name="Li D."/>
            <person name="Liu D."/>
            <person name="Zhang X."/>
            <person name="Ji Z."/>
            <person name="Zhao W."/>
            <person name="Sun Y."/>
            <person name="Zhang Z."/>
            <person name="Bao J."/>
            <person name="Han Y."/>
            <person name="Dong L."/>
            <person name="Ji J."/>
            <person name="Chen P."/>
            <person name="Wu S."/>
            <person name="Liu J."/>
            <person name="Xiao Y."/>
            <person name="Bu D."/>
            <person name="Tan J."/>
            <person name="Yang L."/>
            <person name="Ye C."/>
            <person name="Zhang J."/>
            <person name="Xu J."/>
            <person name="Zhou Y."/>
            <person name="Yu Y."/>
            <person name="Zhang B."/>
            <person name="Zhuang S."/>
            <person name="Wei H."/>
            <person name="Liu B."/>
            <person name="Lei M."/>
            <person name="Yu H."/>
            <person name="Li Y."/>
            <person name="Xu H."/>
            <person name="Wei S."/>
            <person name="He X."/>
            <person name="Fang L."/>
            <person name="Zhang Z."/>
            <person name="Zhang Y."/>
            <person name="Huang X."/>
            <person name="Su Z."/>
            <person name="Tong W."/>
            <person name="Li J."/>
            <person name="Tong Z."/>
            <person name="Li S."/>
            <person name="Ye J."/>
            <person name="Wang L."/>
            <person name="Fang L."/>
            <person name="Lei T."/>
            <person name="Chen C."/>
            <person name="Chen H."/>
            <person name="Xu Z."/>
            <person name="Li H."/>
            <person name="Huang H."/>
            <person name="Zhang F."/>
            <person name="Xu H."/>
            <person name="Li N."/>
            <person name="Zhao C."/>
            <person name="Li S."/>
            <person name="Dong L."/>
            <person name="Huang Y."/>
            <person name="Li L."/>
            <person name="Xi Y."/>
            <person name="Qi Q."/>
            <person name="Li W."/>
            <person name="Zhang B."/>
            <person name="Hu W."/>
            <person name="Zhang Y."/>
            <person name="Tian X."/>
            <person name="Jiao Y."/>
            <person name="Liang X."/>
            <person name="Jin J."/>
            <person name="Gao L."/>
            <person name="Zheng W."/>
            <person name="Hao B."/>
            <person name="Liu S."/>
            <person name="Wang W."/>
            <person name="Yuan L."/>
            <person name="Cao M."/>
            <person name="McDermott J."/>
            <person name="Samudrala R."/>
            <person name="Wang J."/>
            <person name="Wong G.K."/>
            <person name="Yang H."/>
        </authorList>
    </citation>
    <scope>NUCLEOTIDE SEQUENCE [LARGE SCALE GENOMIC DNA]</scope>
    <source>
        <strain evidence="3">cv. 93-11</strain>
    </source>
</reference>
<dbReference type="Gramene" id="BGIOSGA013097-TA">
    <property type="protein sequence ID" value="BGIOSGA013097-PA"/>
    <property type="gene ID" value="BGIOSGA013097"/>
</dbReference>
<organism evidence="2 3">
    <name type="scientific">Oryza sativa subsp. indica</name>
    <name type="common">Rice</name>
    <dbReference type="NCBI Taxonomy" id="39946"/>
    <lineage>
        <taxon>Eukaryota</taxon>
        <taxon>Viridiplantae</taxon>
        <taxon>Streptophyta</taxon>
        <taxon>Embryophyta</taxon>
        <taxon>Tracheophyta</taxon>
        <taxon>Spermatophyta</taxon>
        <taxon>Magnoliopsida</taxon>
        <taxon>Liliopsida</taxon>
        <taxon>Poales</taxon>
        <taxon>Poaceae</taxon>
        <taxon>BOP clade</taxon>
        <taxon>Oryzoideae</taxon>
        <taxon>Oryzeae</taxon>
        <taxon>Oryzinae</taxon>
        <taxon>Oryza</taxon>
        <taxon>Oryza sativa</taxon>
    </lineage>
</organism>
<dbReference type="AlphaFoldDB" id="A2XJD6"/>
<keyword evidence="3" id="KW-1185">Reference proteome</keyword>
<evidence type="ECO:0000256" key="1">
    <source>
        <dbReference type="SAM" id="MobiDB-lite"/>
    </source>
</evidence>
<dbReference type="Proteomes" id="UP000007015">
    <property type="component" value="Chromosome 3"/>
</dbReference>
<proteinExistence type="predicted"/>
<dbReference type="HOGENOM" id="CLU_1177053_0_0_1"/>
<feature type="region of interest" description="Disordered" evidence="1">
    <location>
        <begin position="100"/>
        <end position="122"/>
    </location>
</feature>
<name>A2XJD6_ORYSI</name>
<protein>
    <submittedName>
        <fullName evidence="2">Uncharacterized protein</fullName>
    </submittedName>
</protein>
<evidence type="ECO:0000313" key="2">
    <source>
        <dbReference type="EMBL" id="EAY90946.1"/>
    </source>
</evidence>